<feature type="region of interest" description="Disordered" evidence="1">
    <location>
        <begin position="386"/>
        <end position="416"/>
    </location>
</feature>
<feature type="compositionally biased region" description="Basic and acidic residues" evidence="1">
    <location>
        <begin position="357"/>
        <end position="366"/>
    </location>
</feature>
<feature type="compositionally biased region" description="Low complexity" evidence="1">
    <location>
        <begin position="315"/>
        <end position="326"/>
    </location>
</feature>
<protein>
    <submittedName>
        <fullName evidence="2">Uncharacterized protein</fullName>
    </submittedName>
</protein>
<dbReference type="AlphaFoldDB" id="A0A2S9XYJ3"/>
<evidence type="ECO:0000313" key="3">
    <source>
        <dbReference type="Proteomes" id="UP000238823"/>
    </source>
</evidence>
<feature type="compositionally biased region" description="Basic and acidic residues" evidence="1">
    <location>
        <begin position="405"/>
        <end position="416"/>
    </location>
</feature>
<gene>
    <name evidence="2" type="ORF">ENSA7_66310</name>
</gene>
<proteinExistence type="predicted"/>
<dbReference type="Proteomes" id="UP000238823">
    <property type="component" value="Unassembled WGS sequence"/>
</dbReference>
<feature type="region of interest" description="Disordered" evidence="1">
    <location>
        <begin position="312"/>
        <end position="373"/>
    </location>
</feature>
<evidence type="ECO:0000313" key="2">
    <source>
        <dbReference type="EMBL" id="PRP97919.1"/>
    </source>
</evidence>
<name>A0A2S9XYJ3_9BACT</name>
<feature type="region of interest" description="Disordered" evidence="1">
    <location>
        <begin position="64"/>
        <end position="86"/>
    </location>
</feature>
<evidence type="ECO:0000256" key="1">
    <source>
        <dbReference type="SAM" id="MobiDB-lite"/>
    </source>
</evidence>
<dbReference type="EMBL" id="PVNL01000127">
    <property type="protein sequence ID" value="PRP97919.1"/>
    <property type="molecule type" value="Genomic_DNA"/>
</dbReference>
<dbReference type="AntiFam" id="ANF00248">
    <property type="entry name" value="Shadow ORF (opposite ppsD)"/>
</dbReference>
<comment type="caution">
    <text evidence="2">The sequence shown here is derived from an EMBL/GenBank/DDBJ whole genome shotgun (WGS) entry which is preliminary data.</text>
</comment>
<organism evidence="2 3">
    <name type="scientific">Enhygromyxa salina</name>
    <dbReference type="NCBI Taxonomy" id="215803"/>
    <lineage>
        <taxon>Bacteria</taxon>
        <taxon>Pseudomonadati</taxon>
        <taxon>Myxococcota</taxon>
        <taxon>Polyangia</taxon>
        <taxon>Nannocystales</taxon>
        <taxon>Nannocystaceae</taxon>
        <taxon>Enhygromyxa</taxon>
    </lineage>
</organism>
<reference evidence="2 3" key="1">
    <citation type="submission" date="2018-03" db="EMBL/GenBank/DDBJ databases">
        <title>Draft Genome Sequences of the Obligatory Marine Myxobacteria Enhygromyxa salina SWB007.</title>
        <authorList>
            <person name="Poehlein A."/>
            <person name="Moghaddam J.A."/>
            <person name="Harms H."/>
            <person name="Alanjari M."/>
            <person name="Koenig G.M."/>
            <person name="Daniel R."/>
            <person name="Schaeberle T.F."/>
        </authorList>
    </citation>
    <scope>NUCLEOTIDE SEQUENCE [LARGE SCALE GENOMIC DNA]</scope>
    <source>
        <strain evidence="2 3">SWB007</strain>
    </source>
</reference>
<sequence length="544" mass="57450">MTHGHPRVAARGGEGLENLDRLVEPRGHERRAALVPAAPDQQRVGDIGELWPALARVLACGDDDERRDLPGAPGRGHARGRRGPELGREQLAQAPVLGQAEPAVDEIAVELELVGLHAERLGGEAQADPLGALPGLRARGLDGLGAAAQVPGQGPGVGQQRVLALGREDQQLRPGEGRPIPLLRGPAVLLHDQARVGPPAAERADDRPPRRAVRGALWPAQLELGPRLQPLLDHERRRVEVELGVERGGVERGRELGVAQLQEDLGQADDARGRLEVTDVGLDRADGHVPARVPGWAERGDEAGDLDRVAERRPGPVGLDVVDGLGPDPGPGQRRADHLGLSRRARDRVAAGLAASVDRRPADHGENPIAVGDGRRQRLEQHGAHALTVDEAVSPGPERPQLGPPRDHPAPREGPHVHRVEDQVDPAGDRGDALVATNALAGQVNGRRGRRAGRVHGHARAPEVEHVGHAIGQRPIVGVGLGLDPAGVGLAAHPLVVAVHRADEHAHGPGRGELGRRAAGVIEDRRGGLEKQALLRIHGRGVGR</sequence>
<accession>A0A2S9XYJ3</accession>